<name>A0A2M3ZUB2_9DIPT</name>
<protein>
    <submittedName>
        <fullName evidence="1">Putative secreted peptide</fullName>
    </submittedName>
</protein>
<reference evidence="1" key="1">
    <citation type="submission" date="2018-01" db="EMBL/GenBank/DDBJ databases">
        <title>An insight into the sialome of Amazonian anophelines.</title>
        <authorList>
            <person name="Ribeiro J.M."/>
            <person name="Scarpassa V."/>
            <person name="Calvo E."/>
        </authorList>
    </citation>
    <scope>NUCLEOTIDE SEQUENCE</scope>
    <source>
        <tissue evidence="1">Salivary glands</tissue>
    </source>
</reference>
<proteinExistence type="predicted"/>
<sequence length="108" mass="11557">MIATMIAMIPVVPSIAASRTTSTLASFLGSGSPAPMTITRTTPIPATLPSTFSRPTTIPFSVPISRTTAPLGTLSTVLCLTITAIFRVLRWCQIFQLGEHVVHFLLFP</sequence>
<dbReference type="AlphaFoldDB" id="A0A2M3ZUB2"/>
<organism evidence="1">
    <name type="scientific">Anopheles braziliensis</name>
    <dbReference type="NCBI Taxonomy" id="58242"/>
    <lineage>
        <taxon>Eukaryota</taxon>
        <taxon>Metazoa</taxon>
        <taxon>Ecdysozoa</taxon>
        <taxon>Arthropoda</taxon>
        <taxon>Hexapoda</taxon>
        <taxon>Insecta</taxon>
        <taxon>Pterygota</taxon>
        <taxon>Neoptera</taxon>
        <taxon>Endopterygota</taxon>
        <taxon>Diptera</taxon>
        <taxon>Nematocera</taxon>
        <taxon>Culicoidea</taxon>
        <taxon>Culicidae</taxon>
        <taxon>Anophelinae</taxon>
        <taxon>Anopheles</taxon>
    </lineage>
</organism>
<accession>A0A2M3ZUB2</accession>
<dbReference type="EMBL" id="GGFM01011393">
    <property type="protein sequence ID" value="MBW32144.1"/>
    <property type="molecule type" value="Transcribed_RNA"/>
</dbReference>
<evidence type="ECO:0000313" key="1">
    <source>
        <dbReference type="EMBL" id="MBW32144.1"/>
    </source>
</evidence>